<organism evidence="1 2">
    <name type="scientific">Legionella wadsworthii</name>
    <dbReference type="NCBI Taxonomy" id="28088"/>
    <lineage>
        <taxon>Bacteria</taxon>
        <taxon>Pseudomonadati</taxon>
        <taxon>Pseudomonadota</taxon>
        <taxon>Gammaproteobacteria</taxon>
        <taxon>Legionellales</taxon>
        <taxon>Legionellaceae</taxon>
        <taxon>Legionella</taxon>
    </lineage>
</organism>
<proteinExistence type="predicted"/>
<accession>A0A378LV16</accession>
<dbReference type="AlphaFoldDB" id="A0A378LV16"/>
<dbReference type="Proteomes" id="UP000255297">
    <property type="component" value="Unassembled WGS sequence"/>
</dbReference>
<dbReference type="EMBL" id="UGPB01000001">
    <property type="protein sequence ID" value="STY30380.1"/>
    <property type="molecule type" value="Genomic_DNA"/>
</dbReference>
<evidence type="ECO:0000313" key="2">
    <source>
        <dbReference type="Proteomes" id="UP000255297"/>
    </source>
</evidence>
<dbReference type="OrthoDB" id="5644952at2"/>
<dbReference type="RefSeq" id="WP_031563712.1">
    <property type="nucleotide sequence ID" value="NZ_CAAAIS010000004.1"/>
</dbReference>
<reference evidence="1 2" key="1">
    <citation type="submission" date="2018-06" db="EMBL/GenBank/DDBJ databases">
        <authorList>
            <consortium name="Pathogen Informatics"/>
            <person name="Doyle S."/>
        </authorList>
    </citation>
    <scope>NUCLEOTIDE SEQUENCE [LARGE SCALE GENOMIC DNA]</scope>
    <source>
        <strain evidence="1 2">NCTC11532</strain>
    </source>
</reference>
<gene>
    <name evidence="1" type="ORF">NCTC11532_02380</name>
</gene>
<name>A0A378LV16_9GAMM</name>
<evidence type="ECO:0000313" key="1">
    <source>
        <dbReference type="EMBL" id="STY30380.1"/>
    </source>
</evidence>
<keyword evidence="2" id="KW-1185">Reference proteome</keyword>
<sequence>MKPEEFLEKINELLNAINLLAPTTKNNLVNQLKIFQMQLLDPSYDTIDEKVVQQSMILGERLLNNLHFAQEAVKYTSDRMKSTNYDFYDIKNNTELERYRFQFNNLDVKNLFGFFQRRREEIAKNSPPALDFEQSAYRRSTGINMSQWYRHAHTPPRGKKWGNCTEQSNISFVYLYTRVREIISAGKASPIRSLQRIDVDNKQGGHCYILIDGMNEPLFQIKKNFTENEHLELISSLQHTEVIVDPWNTAHPFYPAADILQYLPECGFEGNMNVEFGLGCADHEGSPRRKITCKM</sequence>
<dbReference type="STRING" id="1122170.GCA_000701265_02675"/>
<protein>
    <submittedName>
        <fullName evidence="1">Uncharacterized protein</fullName>
    </submittedName>
</protein>